<keyword evidence="1" id="KW-0472">Membrane</keyword>
<keyword evidence="3" id="KW-1185">Reference proteome</keyword>
<dbReference type="AlphaFoldDB" id="A0A1M6A8Z8"/>
<proteinExistence type="predicted"/>
<feature type="transmembrane region" description="Helical" evidence="1">
    <location>
        <begin position="87"/>
        <end position="110"/>
    </location>
</feature>
<evidence type="ECO:0000313" key="3">
    <source>
        <dbReference type="Proteomes" id="UP000184310"/>
    </source>
</evidence>
<keyword evidence="1" id="KW-1133">Transmembrane helix</keyword>
<keyword evidence="1" id="KW-0812">Transmembrane</keyword>
<sequence>MIRKNFTEACSSIKYIYPFALIPLLIDLFYFLIYKLYFKFDFIPSNLNLNFKITTFTIPPSINDFIDFFPNLNIILENIKFYPNKTIIFEILLIYIIQSFLISGYLSSLYHAYSYKTIFTYFFKYGFKNWHLFFIYSLPQIIISLLILNNSQFLNVALVLSGLFYVIFSLSTYSFVVDDLTFFEGLRKACYTLFSNIKTFLKLAIFLALILIIPNFLLLALLQHNDTFNITFSLILSSLILVIINLTILKTYISVNSKSLEE</sequence>
<feature type="transmembrane region" description="Helical" evidence="1">
    <location>
        <begin position="155"/>
        <end position="176"/>
    </location>
</feature>
<dbReference type="Proteomes" id="UP000184310">
    <property type="component" value="Unassembled WGS sequence"/>
</dbReference>
<name>A0A1M6A8Z8_9CLOT</name>
<protein>
    <submittedName>
        <fullName evidence="2">Uncharacterized protein</fullName>
    </submittedName>
</protein>
<evidence type="ECO:0000256" key="1">
    <source>
        <dbReference type="SAM" id="Phobius"/>
    </source>
</evidence>
<gene>
    <name evidence="2" type="ORF">SAMN02745163_00020</name>
</gene>
<accession>A0A1M6A8Z8</accession>
<organism evidence="2 3">
    <name type="scientific">Clostridium cavendishii DSM 21758</name>
    <dbReference type="NCBI Taxonomy" id="1121302"/>
    <lineage>
        <taxon>Bacteria</taxon>
        <taxon>Bacillati</taxon>
        <taxon>Bacillota</taxon>
        <taxon>Clostridia</taxon>
        <taxon>Eubacteriales</taxon>
        <taxon>Clostridiaceae</taxon>
        <taxon>Clostridium</taxon>
    </lineage>
</organism>
<reference evidence="2 3" key="1">
    <citation type="submission" date="2016-11" db="EMBL/GenBank/DDBJ databases">
        <authorList>
            <person name="Jaros S."/>
            <person name="Januszkiewicz K."/>
            <person name="Wedrychowicz H."/>
        </authorList>
    </citation>
    <scope>NUCLEOTIDE SEQUENCE [LARGE SCALE GENOMIC DNA]</scope>
    <source>
        <strain evidence="2 3">DSM 21758</strain>
    </source>
</reference>
<feature type="transmembrane region" description="Helical" evidence="1">
    <location>
        <begin position="15"/>
        <end position="33"/>
    </location>
</feature>
<dbReference type="EMBL" id="FQZB01000003">
    <property type="protein sequence ID" value="SHI33004.1"/>
    <property type="molecule type" value="Genomic_DNA"/>
</dbReference>
<feature type="transmembrane region" description="Helical" evidence="1">
    <location>
        <begin position="203"/>
        <end position="222"/>
    </location>
</feature>
<dbReference type="RefSeq" id="WP_072984054.1">
    <property type="nucleotide sequence ID" value="NZ_FQZB01000003.1"/>
</dbReference>
<feature type="transmembrane region" description="Helical" evidence="1">
    <location>
        <begin position="130"/>
        <end position="148"/>
    </location>
</feature>
<evidence type="ECO:0000313" key="2">
    <source>
        <dbReference type="EMBL" id="SHI33004.1"/>
    </source>
</evidence>
<feature type="transmembrane region" description="Helical" evidence="1">
    <location>
        <begin position="234"/>
        <end position="253"/>
    </location>
</feature>
<dbReference type="STRING" id="1121302.SAMN02745163_00020"/>